<protein>
    <submittedName>
        <fullName evidence="2">Transmembrane transcriptional regulator (Anti-sigma factor RsiW)</fullName>
    </submittedName>
</protein>
<evidence type="ECO:0000313" key="3">
    <source>
        <dbReference type="Proteomes" id="UP000198440"/>
    </source>
</evidence>
<evidence type="ECO:0000256" key="1">
    <source>
        <dbReference type="SAM" id="Phobius"/>
    </source>
</evidence>
<dbReference type="Proteomes" id="UP000198440">
    <property type="component" value="Unassembled WGS sequence"/>
</dbReference>
<sequence>MSDRTEVDPDIEADLLALLQGRLDPDRTLAIADYLNERPERTAELLADASNTAALRMALSSADDPVPPRLVAEAQRLQGRLRGQRVLRRAVPFAAAVVLFAAGWVGHATWQMTGPASAPPLVEAALDAQSALELRHWMVSQPETADLNAQEIVAALGVDLPSLPEDWTVRDVQIVATPDRPAIAIVVDAPDLGRLLLMVVARSPEDTEEPPSAFEYQGRTIALFERGRSSFVLVDESGHPDQLALGAERLLSASD</sequence>
<dbReference type="AlphaFoldDB" id="A0A239HR47"/>
<organism evidence="2 3">
    <name type="scientific">Antarctobacter heliothermus</name>
    <dbReference type="NCBI Taxonomy" id="74033"/>
    <lineage>
        <taxon>Bacteria</taxon>
        <taxon>Pseudomonadati</taxon>
        <taxon>Pseudomonadota</taxon>
        <taxon>Alphaproteobacteria</taxon>
        <taxon>Rhodobacterales</taxon>
        <taxon>Roseobacteraceae</taxon>
        <taxon>Antarctobacter</taxon>
    </lineage>
</organism>
<dbReference type="OrthoDB" id="7187254at2"/>
<gene>
    <name evidence="2" type="ORF">SAMN04488078_10364</name>
</gene>
<keyword evidence="1 2" id="KW-0812">Transmembrane</keyword>
<dbReference type="RefSeq" id="WP_089278993.1">
    <property type="nucleotide sequence ID" value="NZ_FZON01000036.1"/>
</dbReference>
<reference evidence="2 3" key="1">
    <citation type="submission" date="2017-06" db="EMBL/GenBank/DDBJ databases">
        <authorList>
            <person name="Kim H.J."/>
            <person name="Triplett B.A."/>
        </authorList>
    </citation>
    <scope>NUCLEOTIDE SEQUENCE [LARGE SCALE GENOMIC DNA]</scope>
    <source>
        <strain evidence="2 3">DSM 11445</strain>
    </source>
</reference>
<evidence type="ECO:0000313" key="2">
    <source>
        <dbReference type="EMBL" id="SNS83655.1"/>
    </source>
</evidence>
<keyword evidence="1" id="KW-1133">Transmembrane helix</keyword>
<keyword evidence="1" id="KW-0472">Membrane</keyword>
<feature type="transmembrane region" description="Helical" evidence="1">
    <location>
        <begin position="90"/>
        <end position="110"/>
    </location>
</feature>
<name>A0A239HR47_9RHOB</name>
<accession>A0A239HR47</accession>
<proteinExistence type="predicted"/>
<dbReference type="EMBL" id="FZON01000036">
    <property type="protein sequence ID" value="SNS83655.1"/>
    <property type="molecule type" value="Genomic_DNA"/>
</dbReference>